<dbReference type="RefSeq" id="WP_255225691.1">
    <property type="nucleotide sequence ID" value="NZ_JAJEKE010000001.1"/>
</dbReference>
<gene>
    <name evidence="1" type="ORF">LJD61_01340</name>
</gene>
<proteinExistence type="predicted"/>
<dbReference type="Proteomes" id="UP001651880">
    <property type="component" value="Unassembled WGS sequence"/>
</dbReference>
<dbReference type="EMBL" id="JAJEKE010000001">
    <property type="protein sequence ID" value="MCQ1528196.1"/>
    <property type="molecule type" value="Genomic_DNA"/>
</dbReference>
<sequence length="111" mass="12830">MGKDCCKKESRDYESRRECKEFRVKNFPDSIRELLCLLAKDDENRVTAILKNTCEDCILEDACLVAVIGDLAVFRYHDKFKFVDMDCICSIIVDCETILDELLESSNQCKC</sequence>
<protein>
    <submittedName>
        <fullName evidence="1">Uncharacterized protein</fullName>
    </submittedName>
</protein>
<comment type="caution">
    <text evidence="1">The sequence shown here is derived from an EMBL/GenBank/DDBJ whole genome shotgun (WGS) entry which is preliminary data.</text>
</comment>
<evidence type="ECO:0000313" key="1">
    <source>
        <dbReference type="EMBL" id="MCQ1528196.1"/>
    </source>
</evidence>
<accession>A0ABT1NEC5</accession>
<organism evidence="1 2">
    <name type="scientific">Lutispora saccharofermentans</name>
    <dbReference type="NCBI Taxonomy" id="3024236"/>
    <lineage>
        <taxon>Bacteria</taxon>
        <taxon>Bacillati</taxon>
        <taxon>Bacillota</taxon>
        <taxon>Clostridia</taxon>
        <taxon>Lutisporales</taxon>
        <taxon>Lutisporaceae</taxon>
        <taxon>Lutispora</taxon>
    </lineage>
</organism>
<reference evidence="1 2" key="1">
    <citation type="submission" date="2021-10" db="EMBL/GenBank/DDBJ databases">
        <title>Lutispora strain m25 sp. nov., a thermophilic, non-spore-forming bacterium isolated from a lab-scale methanogenic bioreactor digesting anaerobic sludge.</title>
        <authorList>
            <person name="El Houari A."/>
            <person name="Mcdonald J."/>
        </authorList>
    </citation>
    <scope>NUCLEOTIDE SEQUENCE [LARGE SCALE GENOMIC DNA]</scope>
    <source>
        <strain evidence="2">m25</strain>
    </source>
</reference>
<keyword evidence="2" id="KW-1185">Reference proteome</keyword>
<evidence type="ECO:0000313" key="2">
    <source>
        <dbReference type="Proteomes" id="UP001651880"/>
    </source>
</evidence>
<name>A0ABT1NEC5_9FIRM</name>